<keyword evidence="8" id="KW-1185">Reference proteome</keyword>
<feature type="transmembrane region" description="Helical" evidence="6">
    <location>
        <begin position="211"/>
        <end position="234"/>
    </location>
</feature>
<evidence type="ECO:0000256" key="5">
    <source>
        <dbReference type="ARBA" id="ARBA00023136"/>
    </source>
</evidence>
<feature type="transmembrane region" description="Helical" evidence="6">
    <location>
        <begin position="170"/>
        <end position="190"/>
    </location>
</feature>
<name>A0A2K8L3V8_9PROT</name>
<protein>
    <submittedName>
        <fullName evidence="7">Membrane protein involved in the export of O-antigen and teichoic acid</fullName>
    </submittedName>
</protein>
<dbReference type="KEGG" id="mfn:Ga0123462_1146"/>
<comment type="subcellular location">
    <subcellularLocation>
        <location evidence="1">Cell membrane</location>
        <topology evidence="1">Multi-pass membrane protein</topology>
    </subcellularLocation>
</comment>
<accession>A0A2K8L3V8</accession>
<evidence type="ECO:0000256" key="2">
    <source>
        <dbReference type="ARBA" id="ARBA00022475"/>
    </source>
</evidence>
<feature type="transmembrane region" description="Helical" evidence="6">
    <location>
        <begin position="400"/>
        <end position="428"/>
    </location>
</feature>
<feature type="transmembrane region" description="Helical" evidence="6">
    <location>
        <begin position="434"/>
        <end position="452"/>
    </location>
</feature>
<sequence>MKHLLIILGSFAFASILQVANTVLLGRALGISAVGEYGVFLSSIMLMAVLFQFGVRDFSTIQFSGGEEKTTHMGALLRVALMMCSIMAVLLFVVSSEPGLSLGSYEFILDHSISFSIAVALLVISSFFSGVALVKKDFVHLGFFRDYGRHFATFLLVIALYALPELKNHFYFGWTALFLILFFIFSLRYMPILKDTLRDKGGWSASFKKSSAYYFNDVLLNITALGDVLLLALFLAPTDLGIYFVCSRIAVLMNIFLTVVGSHNSPALAKLLVKGDHVSAADIMSLTSKMLVFVSVPLVALIFLFGPELLLLWGIDETNVLILELLFLGRFFNIITGNIGKYFVYSEKRHVEVVNNLISIALMFALIIWLVPSYGVLGAAIANALVLIIANIIKYIEFRYFFSIGYIGFIQVYYSIILIAACVLFAYFVDVEPILMTFLFFFIYLGLTFPFANKDFRKYLIAVN</sequence>
<dbReference type="PANTHER" id="PTHR30250:SF11">
    <property type="entry name" value="O-ANTIGEN TRANSPORTER-RELATED"/>
    <property type="match status" value="1"/>
</dbReference>
<feature type="transmembrane region" description="Helical" evidence="6">
    <location>
        <begin position="75"/>
        <end position="93"/>
    </location>
</feature>
<feature type="transmembrane region" description="Helical" evidence="6">
    <location>
        <begin position="291"/>
        <end position="315"/>
    </location>
</feature>
<keyword evidence="5 6" id="KW-0472">Membrane</keyword>
<proteinExistence type="predicted"/>
<dbReference type="GO" id="GO:0005886">
    <property type="term" value="C:plasma membrane"/>
    <property type="evidence" value="ECO:0007669"/>
    <property type="project" value="UniProtKB-SubCell"/>
</dbReference>
<dbReference type="Proteomes" id="UP000231637">
    <property type="component" value="Chromosome"/>
</dbReference>
<feature type="transmembrane region" description="Helical" evidence="6">
    <location>
        <begin position="353"/>
        <end position="370"/>
    </location>
</feature>
<dbReference type="InterPro" id="IPR050833">
    <property type="entry name" value="Poly_Biosynth_Transport"/>
</dbReference>
<reference evidence="7 8" key="1">
    <citation type="submission" date="2016-12" db="EMBL/GenBank/DDBJ databases">
        <title>Isolation and genomic insights into novel planktonic Zetaproteobacteria from stratified waters of the Chesapeake Bay.</title>
        <authorList>
            <person name="McAllister S.M."/>
            <person name="Kato S."/>
            <person name="Chan C.S."/>
            <person name="Chiu B.K."/>
            <person name="Field E.K."/>
        </authorList>
    </citation>
    <scope>NUCLEOTIDE SEQUENCE [LARGE SCALE GENOMIC DNA]</scope>
    <source>
        <strain evidence="7 8">CP-8</strain>
    </source>
</reference>
<dbReference type="RefSeq" id="WP_100265409.1">
    <property type="nucleotide sequence ID" value="NZ_CP018800.1"/>
</dbReference>
<evidence type="ECO:0000256" key="1">
    <source>
        <dbReference type="ARBA" id="ARBA00004651"/>
    </source>
</evidence>
<dbReference type="AlphaFoldDB" id="A0A2K8L3V8"/>
<evidence type="ECO:0000313" key="7">
    <source>
        <dbReference type="EMBL" id="ATX82010.1"/>
    </source>
</evidence>
<dbReference type="PANTHER" id="PTHR30250">
    <property type="entry name" value="PST FAMILY PREDICTED COLANIC ACID TRANSPORTER"/>
    <property type="match status" value="1"/>
</dbReference>
<keyword evidence="3 6" id="KW-0812">Transmembrane</keyword>
<evidence type="ECO:0000256" key="4">
    <source>
        <dbReference type="ARBA" id="ARBA00022989"/>
    </source>
</evidence>
<feature type="transmembrane region" description="Helical" evidence="6">
    <location>
        <begin position="376"/>
        <end position="393"/>
    </location>
</feature>
<keyword evidence="2" id="KW-1003">Cell membrane</keyword>
<gene>
    <name evidence="7" type="ORF">Ga0123462_1146</name>
</gene>
<dbReference type="EMBL" id="CP018800">
    <property type="protein sequence ID" value="ATX82010.1"/>
    <property type="molecule type" value="Genomic_DNA"/>
</dbReference>
<feature type="transmembrane region" description="Helical" evidence="6">
    <location>
        <begin position="113"/>
        <end position="134"/>
    </location>
</feature>
<feature type="transmembrane region" description="Helical" evidence="6">
    <location>
        <begin position="38"/>
        <end position="55"/>
    </location>
</feature>
<evidence type="ECO:0000313" key="8">
    <source>
        <dbReference type="Proteomes" id="UP000231637"/>
    </source>
</evidence>
<feature type="transmembrane region" description="Helical" evidence="6">
    <location>
        <begin position="321"/>
        <end position="344"/>
    </location>
</feature>
<feature type="transmembrane region" description="Helical" evidence="6">
    <location>
        <begin position="240"/>
        <end position="260"/>
    </location>
</feature>
<feature type="transmembrane region" description="Helical" evidence="6">
    <location>
        <begin position="146"/>
        <end position="164"/>
    </location>
</feature>
<evidence type="ECO:0000256" key="3">
    <source>
        <dbReference type="ARBA" id="ARBA00022692"/>
    </source>
</evidence>
<evidence type="ECO:0000256" key="6">
    <source>
        <dbReference type="SAM" id="Phobius"/>
    </source>
</evidence>
<organism evidence="7 8">
    <name type="scientific">Mariprofundus ferrinatatus</name>
    <dbReference type="NCBI Taxonomy" id="1921087"/>
    <lineage>
        <taxon>Bacteria</taxon>
        <taxon>Pseudomonadati</taxon>
        <taxon>Pseudomonadota</taxon>
        <taxon>Candidatius Mariprofundia</taxon>
        <taxon>Mariprofundales</taxon>
        <taxon>Mariprofundaceae</taxon>
        <taxon>Mariprofundus</taxon>
    </lineage>
</organism>
<keyword evidence="4 6" id="KW-1133">Transmembrane helix</keyword>